<dbReference type="InterPro" id="IPR000644">
    <property type="entry name" value="CBS_dom"/>
</dbReference>
<dbReference type="EMBL" id="OJIN01000146">
    <property type="protein sequence ID" value="SPD74446.1"/>
    <property type="molecule type" value="Genomic_DNA"/>
</dbReference>
<gene>
    <name evidence="3" type="ORF">PITCH_A230132</name>
</gene>
<dbReference type="AlphaFoldDB" id="A0A445MY90"/>
<dbReference type="PROSITE" id="PS51371">
    <property type="entry name" value="CBS"/>
    <property type="match status" value="1"/>
</dbReference>
<proteinExistence type="predicted"/>
<dbReference type="InterPro" id="IPR046342">
    <property type="entry name" value="CBS_dom_sf"/>
</dbReference>
<keyword evidence="1" id="KW-0129">CBS domain</keyword>
<protein>
    <submittedName>
        <fullName evidence="3">CBS domain containing protein</fullName>
    </submittedName>
</protein>
<feature type="domain" description="CBS" evidence="2">
    <location>
        <begin position="10"/>
        <end position="78"/>
    </location>
</feature>
<name>A0A445MY90_9BACT</name>
<dbReference type="SUPFAM" id="SSF54631">
    <property type="entry name" value="CBS-domain pair"/>
    <property type="match status" value="1"/>
</dbReference>
<evidence type="ECO:0000256" key="1">
    <source>
        <dbReference type="PROSITE-ProRule" id="PRU00703"/>
    </source>
</evidence>
<evidence type="ECO:0000259" key="2">
    <source>
        <dbReference type="PROSITE" id="PS51371"/>
    </source>
</evidence>
<reference evidence="3" key="1">
    <citation type="submission" date="2018-01" db="EMBL/GenBank/DDBJ databases">
        <authorList>
            <person name="Regsiter A."/>
            <person name="William W."/>
        </authorList>
    </citation>
    <scope>NUCLEOTIDE SEQUENCE</scope>
    <source>
        <strain evidence="3">TRIP AH-1</strain>
    </source>
</reference>
<dbReference type="Gene3D" id="3.10.580.10">
    <property type="entry name" value="CBS-domain"/>
    <property type="match status" value="1"/>
</dbReference>
<sequence>MSEPKVRDLMIPLSEYVTVNEDASLFDAVATLRQKSQTFDQDKENPRAILVLDKAGAVIGKLSQWDVIRGLEPKYSEIGHIQGTSQLAFTSDFIRSQVKKYGLWEHPLGDLCKKAARIKVKDIMYKPGQGECVAEGASMDEAVHQMIVGHHQSLLALRGKEIVGILRLSDVFRVVCDMIMACPA</sequence>
<organism evidence="3">
    <name type="scientific">uncultured Desulfobacterium sp</name>
    <dbReference type="NCBI Taxonomy" id="201089"/>
    <lineage>
        <taxon>Bacteria</taxon>
        <taxon>Pseudomonadati</taxon>
        <taxon>Thermodesulfobacteriota</taxon>
        <taxon>Desulfobacteria</taxon>
        <taxon>Desulfobacterales</taxon>
        <taxon>Desulfobacteriaceae</taxon>
        <taxon>Desulfobacterium</taxon>
        <taxon>environmental samples</taxon>
    </lineage>
</organism>
<evidence type="ECO:0000313" key="3">
    <source>
        <dbReference type="EMBL" id="SPD74446.1"/>
    </source>
</evidence>
<accession>A0A445MY90</accession>
<dbReference type="Pfam" id="PF00571">
    <property type="entry name" value="CBS"/>
    <property type="match status" value="1"/>
</dbReference>